<keyword evidence="2" id="KW-0812">Transmembrane</keyword>
<gene>
    <name evidence="5" type="ORF">GCM10007420_12770</name>
</gene>
<dbReference type="PANTHER" id="PTHR23028">
    <property type="entry name" value="ACETYLTRANSFERASE"/>
    <property type="match status" value="1"/>
</dbReference>
<protein>
    <submittedName>
        <fullName evidence="5">Acyltransferase</fullName>
    </submittedName>
</protein>
<evidence type="ECO:0000313" key="5">
    <source>
        <dbReference type="EMBL" id="GGG98415.1"/>
    </source>
</evidence>
<evidence type="ECO:0000256" key="3">
    <source>
        <dbReference type="SAM" id="SignalP"/>
    </source>
</evidence>
<feature type="transmembrane region" description="Helical" evidence="2">
    <location>
        <begin position="161"/>
        <end position="180"/>
    </location>
</feature>
<feature type="transmembrane region" description="Helical" evidence="2">
    <location>
        <begin position="43"/>
        <end position="67"/>
    </location>
</feature>
<name>A0ABQ1XND9_9PROT</name>
<keyword evidence="2" id="KW-0472">Membrane</keyword>
<evidence type="ECO:0000256" key="1">
    <source>
        <dbReference type="SAM" id="MobiDB-lite"/>
    </source>
</evidence>
<dbReference type="GO" id="GO:0016746">
    <property type="term" value="F:acyltransferase activity"/>
    <property type="evidence" value="ECO:0007669"/>
    <property type="project" value="UniProtKB-KW"/>
</dbReference>
<dbReference type="Proteomes" id="UP000648722">
    <property type="component" value="Unassembled WGS sequence"/>
</dbReference>
<keyword evidence="6" id="KW-1185">Reference proteome</keyword>
<feature type="compositionally biased region" description="Polar residues" evidence="1">
    <location>
        <begin position="372"/>
        <end position="381"/>
    </location>
</feature>
<comment type="caution">
    <text evidence="5">The sequence shown here is derived from an EMBL/GenBank/DDBJ whole genome shotgun (WGS) entry which is preliminary data.</text>
</comment>
<feature type="transmembrane region" description="Helical" evidence="2">
    <location>
        <begin position="88"/>
        <end position="106"/>
    </location>
</feature>
<dbReference type="InterPro" id="IPR050879">
    <property type="entry name" value="Acyltransferase_3"/>
</dbReference>
<feature type="transmembrane region" description="Helical" evidence="2">
    <location>
        <begin position="286"/>
        <end position="304"/>
    </location>
</feature>
<accession>A0ABQ1XND9</accession>
<feature type="domain" description="Acyltransferase 3" evidence="4">
    <location>
        <begin position="9"/>
        <end position="329"/>
    </location>
</feature>
<keyword evidence="5" id="KW-0808">Transferase</keyword>
<reference evidence="6" key="1">
    <citation type="journal article" date="2019" name="Int. J. Syst. Evol. Microbiol.">
        <title>The Global Catalogue of Microorganisms (GCM) 10K type strain sequencing project: providing services to taxonomists for standard genome sequencing and annotation.</title>
        <authorList>
            <consortium name="The Broad Institute Genomics Platform"/>
            <consortium name="The Broad Institute Genome Sequencing Center for Infectious Disease"/>
            <person name="Wu L."/>
            <person name="Ma J."/>
        </authorList>
    </citation>
    <scope>NUCLEOTIDE SEQUENCE [LARGE SCALE GENOMIC DNA]</scope>
    <source>
        <strain evidence="6">CGMCC 1.12766</strain>
    </source>
</reference>
<dbReference type="EMBL" id="BMFS01000004">
    <property type="protein sequence ID" value="GGG98415.1"/>
    <property type="molecule type" value="Genomic_DNA"/>
</dbReference>
<evidence type="ECO:0000259" key="4">
    <source>
        <dbReference type="Pfam" id="PF01757"/>
    </source>
</evidence>
<evidence type="ECO:0000313" key="6">
    <source>
        <dbReference type="Proteomes" id="UP000648722"/>
    </source>
</evidence>
<keyword evidence="5" id="KW-0012">Acyltransferase</keyword>
<feature type="chain" id="PRO_5047324824" evidence="3">
    <location>
        <begin position="28"/>
        <end position="381"/>
    </location>
</feature>
<sequence>MHSAIMPLHSLQSLRAVAALLVLAAHAAQIDGRFFSQPVSSGQWTLGFAGVDLFFVISGFVMVYITHGKPRGDARFTGRFVYARFTRIYPIYWFFTLLALAAYMLVPDTLNRDLADLEIWRSFTLWPIEGELPILHVGWTLTHEIYFYLAFTLFLIMPERWLPALLAIWAALVIAGSLLLEGLPAIGTLIVNPLTIEFILGALAGILICSGERRLARTALLLAALWLAAAAWLLWPDNAEAFPAGWMRVAAFGIPAALIVYGAISLEMQGRMRPPGWLVILGDWSYALYLCHLLVLSGLVRMWVAVLPDFGPLASLAFLIVSIALSVAVAGAGFRLLEFPALKATRRLGDRLFEGPQRPRRAPAAHEDPAVQTGQAGSRDS</sequence>
<dbReference type="InterPro" id="IPR002656">
    <property type="entry name" value="Acyl_transf_3_dom"/>
</dbReference>
<dbReference type="RefSeq" id="WP_233351780.1">
    <property type="nucleotide sequence ID" value="NZ_BMFS01000004.1"/>
</dbReference>
<evidence type="ECO:0000256" key="2">
    <source>
        <dbReference type="SAM" id="Phobius"/>
    </source>
</evidence>
<feature type="transmembrane region" description="Helical" evidence="2">
    <location>
        <begin position="246"/>
        <end position="266"/>
    </location>
</feature>
<keyword evidence="2" id="KW-1133">Transmembrane helix</keyword>
<dbReference type="PANTHER" id="PTHR23028:SF131">
    <property type="entry name" value="BLR2367 PROTEIN"/>
    <property type="match status" value="1"/>
</dbReference>
<feature type="region of interest" description="Disordered" evidence="1">
    <location>
        <begin position="354"/>
        <end position="381"/>
    </location>
</feature>
<dbReference type="Pfam" id="PF01757">
    <property type="entry name" value="Acyl_transf_3"/>
    <property type="match status" value="1"/>
</dbReference>
<feature type="transmembrane region" description="Helical" evidence="2">
    <location>
        <begin position="186"/>
        <end position="208"/>
    </location>
</feature>
<feature type="transmembrane region" description="Helical" evidence="2">
    <location>
        <begin position="134"/>
        <end position="156"/>
    </location>
</feature>
<organism evidence="5 6">
    <name type="scientific">Glycocaulis albus</name>
    <dbReference type="NCBI Taxonomy" id="1382801"/>
    <lineage>
        <taxon>Bacteria</taxon>
        <taxon>Pseudomonadati</taxon>
        <taxon>Pseudomonadota</taxon>
        <taxon>Alphaproteobacteria</taxon>
        <taxon>Maricaulales</taxon>
        <taxon>Maricaulaceae</taxon>
        <taxon>Glycocaulis</taxon>
    </lineage>
</organism>
<keyword evidence="3" id="KW-0732">Signal</keyword>
<feature type="transmembrane region" description="Helical" evidence="2">
    <location>
        <begin position="215"/>
        <end position="234"/>
    </location>
</feature>
<proteinExistence type="predicted"/>
<feature type="signal peptide" evidence="3">
    <location>
        <begin position="1"/>
        <end position="27"/>
    </location>
</feature>
<feature type="transmembrane region" description="Helical" evidence="2">
    <location>
        <begin position="316"/>
        <end position="337"/>
    </location>
</feature>